<name>A0ABT8CFE2_9VIBR</name>
<dbReference type="RefSeq" id="WP_261838647.1">
    <property type="nucleotide sequence ID" value="NZ_AP025458.1"/>
</dbReference>
<feature type="domain" description="BioF2-like acetyltransferase" evidence="1">
    <location>
        <begin position="387"/>
        <end position="525"/>
    </location>
</feature>
<dbReference type="GO" id="GO:0016746">
    <property type="term" value="F:acyltransferase activity"/>
    <property type="evidence" value="ECO:0007669"/>
    <property type="project" value="UniProtKB-KW"/>
</dbReference>
<sequence length="572" mass="67093">MQNNDLELLVFDNPIKATARCRKKKIVKTESGKIIVEKAENNTQLFYLERNCVFERKFAALEFIEINTYNSIEKIKKNKYVTYKFFENIEEVKFEQARFYADRLASITKSELNKEYSLECLLSSWPDRYRNIIKLTDEYQKYKEELYLGNYKKCVLEHGDFTKNNIVKFNGTIYLIDFEFSREHQPNGFDLLDLYRTYGKKGEINIDNYKLNSLKYDLVTRANTIVDSDESIISVGVFSSDLKYAWEKLIPSSLEKVSYNGTFTWCSKWIKYFGNEYQPNIVLSFKNGNLLSITPLYVYKNNLRVIGTYPDLYDQCSFIYSDEKCFKDAIEYIYSLNFSIEIKHTNTSLKSYAIIYSFLYSSNITYKSFISDVIPLINKSTFKLKKKQRDDKKRNINNLKLRENLDSKFEYQDISDNVIEELVELHKSRWNGGPFDDIPKLKQFLIDISKSDLSIISTLYFGSKKTAIHFAYVNTDGSITSAIPSYSTHYSSYSPGKILIQSLIEKSIEDEVSIDFGRGAEVYKSWFANDSQTLANINIYQCNSLQKIREKFNFKMEIIIEKLYANLRTIIR</sequence>
<organism evidence="2 3">
    <name type="scientific">Vibrio artabrorum</name>
    <dbReference type="NCBI Taxonomy" id="446374"/>
    <lineage>
        <taxon>Bacteria</taxon>
        <taxon>Pseudomonadati</taxon>
        <taxon>Pseudomonadota</taxon>
        <taxon>Gammaproteobacteria</taxon>
        <taxon>Vibrionales</taxon>
        <taxon>Vibrionaceae</taxon>
        <taxon>Vibrio</taxon>
    </lineage>
</organism>
<gene>
    <name evidence="2" type="ORF">QWY96_05305</name>
</gene>
<evidence type="ECO:0000313" key="2">
    <source>
        <dbReference type="EMBL" id="MDN3700447.1"/>
    </source>
</evidence>
<accession>A0ABT8CFE2</accession>
<reference evidence="3" key="1">
    <citation type="journal article" date="2019" name="Int. J. Syst. Evol. Microbiol.">
        <title>The Global Catalogue of Microorganisms (GCM) 10K type strain sequencing project: providing services to taxonomists for standard genome sequencing and annotation.</title>
        <authorList>
            <consortium name="The Broad Institute Genomics Platform"/>
            <consortium name="The Broad Institute Genome Sequencing Center for Infectious Disease"/>
            <person name="Wu L."/>
            <person name="Ma J."/>
        </authorList>
    </citation>
    <scope>NUCLEOTIDE SEQUENCE [LARGE SCALE GENOMIC DNA]</scope>
    <source>
        <strain evidence="3">CECT 7226</strain>
    </source>
</reference>
<keyword evidence="2" id="KW-0808">Transferase</keyword>
<dbReference type="EMBL" id="JAUFQY010000001">
    <property type="protein sequence ID" value="MDN3700447.1"/>
    <property type="molecule type" value="Genomic_DNA"/>
</dbReference>
<dbReference type="SUPFAM" id="SSF56112">
    <property type="entry name" value="Protein kinase-like (PK-like)"/>
    <property type="match status" value="1"/>
</dbReference>
<proteinExistence type="predicted"/>
<dbReference type="Pfam" id="PF13480">
    <property type="entry name" value="Acetyltransf_6"/>
    <property type="match status" value="1"/>
</dbReference>
<dbReference type="InterPro" id="IPR038740">
    <property type="entry name" value="BioF2-like_GNAT_dom"/>
</dbReference>
<dbReference type="SUPFAM" id="SSF55729">
    <property type="entry name" value="Acyl-CoA N-acyltransferases (Nat)"/>
    <property type="match status" value="1"/>
</dbReference>
<evidence type="ECO:0000259" key="1">
    <source>
        <dbReference type="Pfam" id="PF13480"/>
    </source>
</evidence>
<comment type="caution">
    <text evidence="2">The sequence shown here is derived from an EMBL/GenBank/DDBJ whole genome shotgun (WGS) entry which is preliminary data.</text>
</comment>
<dbReference type="EC" id="2.3.1.-" evidence="2"/>
<dbReference type="InterPro" id="IPR016181">
    <property type="entry name" value="Acyl_CoA_acyltransferase"/>
</dbReference>
<dbReference type="Proteomes" id="UP001223712">
    <property type="component" value="Unassembled WGS sequence"/>
</dbReference>
<protein>
    <submittedName>
        <fullName evidence="2">GNAT family N-acetyltransferase</fullName>
        <ecNumber evidence="2">2.3.1.-</ecNumber>
    </submittedName>
</protein>
<keyword evidence="3" id="KW-1185">Reference proteome</keyword>
<dbReference type="InterPro" id="IPR011009">
    <property type="entry name" value="Kinase-like_dom_sf"/>
</dbReference>
<keyword evidence="2" id="KW-0012">Acyltransferase</keyword>
<evidence type="ECO:0000313" key="3">
    <source>
        <dbReference type="Proteomes" id="UP001223712"/>
    </source>
</evidence>